<dbReference type="Proteomes" id="UP000030518">
    <property type="component" value="Unassembled WGS sequence"/>
</dbReference>
<comment type="caution">
    <text evidence="1">The sequence shown here is derived from an EMBL/GenBank/DDBJ whole genome shotgun (WGS) entry which is preliminary data.</text>
</comment>
<reference evidence="1 2" key="1">
    <citation type="submission" date="2014-09" db="EMBL/GenBank/DDBJ databases">
        <title>Genome sequences of Lysobacter dokdonensis DS-58.</title>
        <authorList>
            <person name="Kim J.F."/>
            <person name="Kwak M.-J."/>
        </authorList>
    </citation>
    <scope>NUCLEOTIDE SEQUENCE [LARGE SCALE GENOMIC DNA]</scope>
    <source>
        <strain evidence="1 2">DS-58</strain>
    </source>
</reference>
<dbReference type="OrthoDB" id="9799495at2"/>
<organism evidence="1 2">
    <name type="scientific">Lysobacter dokdonensis DS-58</name>
    <dbReference type="NCBI Taxonomy" id="1300345"/>
    <lineage>
        <taxon>Bacteria</taxon>
        <taxon>Pseudomonadati</taxon>
        <taxon>Pseudomonadota</taxon>
        <taxon>Gammaproteobacteria</taxon>
        <taxon>Lysobacterales</taxon>
        <taxon>Lysobacteraceae</taxon>
        <taxon>Noviluteimonas</taxon>
    </lineage>
</organism>
<dbReference type="STRING" id="1300345.LF41_2632"/>
<evidence type="ECO:0000313" key="2">
    <source>
        <dbReference type="Proteomes" id="UP000030518"/>
    </source>
</evidence>
<keyword evidence="2" id="KW-1185">Reference proteome</keyword>
<name>A0A0A2X3C4_9GAMM</name>
<dbReference type="RefSeq" id="WP_036167392.1">
    <property type="nucleotide sequence ID" value="NZ_JRKJ01000006.1"/>
</dbReference>
<evidence type="ECO:0000313" key="1">
    <source>
        <dbReference type="EMBL" id="KGQ19694.1"/>
    </source>
</evidence>
<dbReference type="Pfam" id="PF13783">
    <property type="entry name" value="DUF4177"/>
    <property type="match status" value="1"/>
</dbReference>
<dbReference type="PATRIC" id="fig|1300345.3.peg.1197"/>
<proteinExistence type="predicted"/>
<dbReference type="AlphaFoldDB" id="A0A0A2X3C4"/>
<sequence>MAGDRWNYQVVEVKPGFMGLSREVVQEKLVQLGLQGWELVSVVQSHPFKPVQMYLKKPM</sequence>
<dbReference type="InterPro" id="IPR025234">
    <property type="entry name" value="YjzH-like"/>
</dbReference>
<gene>
    <name evidence="1" type="ORF">LF41_2632</name>
</gene>
<dbReference type="EMBL" id="JRKJ01000006">
    <property type="protein sequence ID" value="KGQ19694.1"/>
    <property type="molecule type" value="Genomic_DNA"/>
</dbReference>
<protein>
    <submittedName>
        <fullName evidence="1">DUF4242 domain containing protein</fullName>
    </submittedName>
</protein>
<accession>A0A0A2X3C4</accession>